<gene>
    <name evidence="2" type="ORF">RD110_23455</name>
</gene>
<organism evidence="2 3">
    <name type="scientific">Rhodoferax koreensis</name>
    <dbReference type="NCBI Taxonomy" id="1842727"/>
    <lineage>
        <taxon>Bacteria</taxon>
        <taxon>Pseudomonadati</taxon>
        <taxon>Pseudomonadota</taxon>
        <taxon>Betaproteobacteria</taxon>
        <taxon>Burkholderiales</taxon>
        <taxon>Comamonadaceae</taxon>
        <taxon>Rhodoferax</taxon>
    </lineage>
</organism>
<keyword evidence="1" id="KW-1133">Transmembrane helix</keyword>
<evidence type="ECO:0008006" key="4">
    <source>
        <dbReference type="Google" id="ProtNLM"/>
    </source>
</evidence>
<evidence type="ECO:0000256" key="1">
    <source>
        <dbReference type="SAM" id="Phobius"/>
    </source>
</evidence>
<keyword evidence="1" id="KW-0472">Membrane</keyword>
<dbReference type="InterPro" id="IPR036249">
    <property type="entry name" value="Thioredoxin-like_sf"/>
</dbReference>
<feature type="transmembrane region" description="Helical" evidence="1">
    <location>
        <begin position="37"/>
        <end position="57"/>
    </location>
</feature>
<evidence type="ECO:0000313" key="3">
    <source>
        <dbReference type="Proteomes" id="UP000186609"/>
    </source>
</evidence>
<accession>A0A1P8K4J6</accession>
<sequence length="225" mass="24951">MPSGDQPLGLTVHTMPTPQEVIDGHPRRRISGRWKMLAVMLVCAAPVIASYLTFYVIRPEGRSVFGELIQPPRPVPDQVVMGMDGKPQNLQALKGQWLLISTAGGACDAACEKHLYLQRQIRESLGREKDRLDWVWLVSDAEPVREALLPAVKGATVLRVGELQIAQWLSPAVGHLLPDHLYVVDPMGNWMLRFPAQLDMAGAAKAKRDIDRLLRASAAWDEPGR</sequence>
<proteinExistence type="predicted"/>
<reference evidence="2 3" key="1">
    <citation type="submission" date="2017-01" db="EMBL/GenBank/DDBJ databases">
        <authorList>
            <person name="Mah S.A."/>
            <person name="Swanson W.J."/>
            <person name="Moy G.W."/>
            <person name="Vacquier V.D."/>
        </authorList>
    </citation>
    <scope>NUCLEOTIDE SEQUENCE [LARGE SCALE GENOMIC DNA]</scope>
    <source>
        <strain evidence="2 3">DCY110</strain>
    </source>
</reference>
<dbReference type="SUPFAM" id="SSF52833">
    <property type="entry name" value="Thioredoxin-like"/>
    <property type="match status" value="1"/>
</dbReference>
<dbReference type="Proteomes" id="UP000186609">
    <property type="component" value="Chromosome"/>
</dbReference>
<dbReference type="AlphaFoldDB" id="A0A1P8K4J6"/>
<name>A0A1P8K4J6_9BURK</name>
<evidence type="ECO:0000313" key="2">
    <source>
        <dbReference type="EMBL" id="APW40917.1"/>
    </source>
</evidence>
<dbReference type="STRING" id="1842727.RD110_23455"/>
<dbReference type="KEGG" id="rhy:RD110_23455"/>
<dbReference type="EMBL" id="CP019236">
    <property type="protein sequence ID" value="APW40917.1"/>
    <property type="molecule type" value="Genomic_DNA"/>
</dbReference>
<keyword evidence="1" id="KW-0812">Transmembrane</keyword>
<keyword evidence="3" id="KW-1185">Reference proteome</keyword>
<protein>
    <recommendedName>
        <fullName evidence="4">Transmembrane protein</fullName>
    </recommendedName>
</protein>